<comment type="catalytic activity">
    <reaction evidence="1">
        <text>Acts on substrates that are at least partially unfolded. The cleavage site P1 residue is normally between a pair of hydrophobic residues, such as Val-|-Val.</text>
        <dbReference type="EC" id="3.4.21.107"/>
    </reaction>
</comment>
<dbReference type="SUPFAM" id="SSF50494">
    <property type="entry name" value="Trypsin-like serine proteases"/>
    <property type="match status" value="1"/>
</dbReference>
<dbReference type="InterPro" id="IPR009003">
    <property type="entry name" value="Peptidase_S1_PA"/>
</dbReference>
<evidence type="ECO:0000256" key="12">
    <source>
        <dbReference type="ARBA" id="ARBA00023016"/>
    </source>
</evidence>
<feature type="domain" description="PDZ" evidence="15">
    <location>
        <begin position="257"/>
        <end position="340"/>
    </location>
</feature>
<dbReference type="CDD" id="cd10839">
    <property type="entry name" value="cpPDZ1_DegP-like"/>
    <property type="match status" value="1"/>
</dbReference>
<comment type="similarity">
    <text evidence="3">Belongs to the peptidase S1C family.</text>
</comment>
<dbReference type="EMBL" id="JBHUGH010000005">
    <property type="protein sequence ID" value="MFD1912238.1"/>
    <property type="molecule type" value="Genomic_DNA"/>
</dbReference>
<sequence length="479" mass="50371">MRPLALFTGLVLGLMLLLAQAVSAQARAPESFADLADRVSPAVVNITTSTTVASPSGPQPIVPEGSPFEEFFRDFLDRGPGQQPRAPRRSQALGSGFVISEDGYIVTNNHVIEGADQITVEFFAGGELDARVIGTDPNTDIALLKVESDRPLPFVSFGDSATARVGDWVMAMGNPLGQGFSVSAGIVSARGRALSGSYDDYIQTDAAINRGNSGGPLFNMSGEVIGVNTAILSPTGGSIGIGFAMSSAVVTRVVDQLREFGETRRGWLGVRIQDVTPEIAEAMGLERAAGALVTDVPEGPGRDAGIQAGDVILSFDGNDVADTRDLVRRVGDAEVGRAVRVMVMRDGRTQSLRVTLGRRETSEGGSPMPMLEEEAPEPEAAAADILGMTVSNLSPTLREELGLPGTIDGLVITAIDEDSEAYEKGLAVGDVIAEAGQQPVSTLADLEARIEEARDSGRRSVLLLIRRGGEPRFLALSVE</sequence>
<keyword evidence="12" id="KW-0346">Stress response</keyword>
<evidence type="ECO:0000256" key="4">
    <source>
        <dbReference type="ARBA" id="ARBA00013035"/>
    </source>
</evidence>
<keyword evidence="17" id="KW-1185">Reference proteome</keyword>
<evidence type="ECO:0000256" key="6">
    <source>
        <dbReference type="ARBA" id="ARBA00022670"/>
    </source>
</evidence>
<keyword evidence="6" id="KW-0645">Protease</keyword>
<dbReference type="PRINTS" id="PR00834">
    <property type="entry name" value="PROTEASES2C"/>
</dbReference>
<evidence type="ECO:0000256" key="2">
    <source>
        <dbReference type="ARBA" id="ARBA00004418"/>
    </source>
</evidence>
<evidence type="ECO:0000256" key="3">
    <source>
        <dbReference type="ARBA" id="ARBA00010541"/>
    </source>
</evidence>
<keyword evidence="7 14" id="KW-0732">Signal</keyword>
<evidence type="ECO:0000313" key="17">
    <source>
        <dbReference type="Proteomes" id="UP001597353"/>
    </source>
</evidence>
<evidence type="ECO:0000256" key="11">
    <source>
        <dbReference type="ARBA" id="ARBA00022825"/>
    </source>
</evidence>
<keyword evidence="10" id="KW-0378">Hydrolase</keyword>
<evidence type="ECO:0000256" key="9">
    <source>
        <dbReference type="ARBA" id="ARBA00022764"/>
    </source>
</evidence>
<dbReference type="PANTHER" id="PTHR22939">
    <property type="entry name" value="SERINE PROTEASE FAMILY S1C HTRA-RELATED"/>
    <property type="match status" value="1"/>
</dbReference>
<dbReference type="Pfam" id="PF13365">
    <property type="entry name" value="Trypsin_2"/>
    <property type="match status" value="1"/>
</dbReference>
<dbReference type="PANTHER" id="PTHR22939:SF130">
    <property type="entry name" value="PERIPLASMIC SERINE ENDOPROTEASE DEGP-LIKE-RELATED"/>
    <property type="match status" value="1"/>
</dbReference>
<evidence type="ECO:0000313" key="16">
    <source>
        <dbReference type="EMBL" id="MFD1912238.1"/>
    </source>
</evidence>
<dbReference type="Pfam" id="PF13180">
    <property type="entry name" value="PDZ_2"/>
    <property type="match status" value="1"/>
</dbReference>
<dbReference type="EC" id="3.4.21.107" evidence="4"/>
<evidence type="ECO:0000256" key="10">
    <source>
        <dbReference type="ARBA" id="ARBA00022801"/>
    </source>
</evidence>
<evidence type="ECO:0000256" key="8">
    <source>
        <dbReference type="ARBA" id="ARBA00022737"/>
    </source>
</evidence>
<keyword evidence="8" id="KW-0677">Repeat</keyword>
<reference evidence="17" key="1">
    <citation type="journal article" date="2019" name="Int. J. Syst. Evol. Microbiol.">
        <title>The Global Catalogue of Microorganisms (GCM) 10K type strain sequencing project: providing services to taxonomists for standard genome sequencing and annotation.</title>
        <authorList>
            <consortium name="The Broad Institute Genomics Platform"/>
            <consortium name="The Broad Institute Genome Sequencing Center for Infectious Disease"/>
            <person name="Wu L."/>
            <person name="Ma J."/>
        </authorList>
    </citation>
    <scope>NUCLEOTIDE SEQUENCE [LARGE SCALE GENOMIC DNA]</scope>
    <source>
        <strain evidence="17">CGMCC 4.7242</strain>
    </source>
</reference>
<dbReference type="NCBIfam" id="TIGR02037">
    <property type="entry name" value="degP_htrA_DO"/>
    <property type="match status" value="1"/>
</dbReference>
<gene>
    <name evidence="16" type="ORF">ACFSGJ_08425</name>
</gene>
<evidence type="ECO:0000256" key="5">
    <source>
        <dbReference type="ARBA" id="ARBA00013958"/>
    </source>
</evidence>
<feature type="chain" id="PRO_5046087145" description="Probable periplasmic serine endoprotease DegP-like" evidence="14">
    <location>
        <begin position="27"/>
        <end position="479"/>
    </location>
</feature>
<dbReference type="InterPro" id="IPR036034">
    <property type="entry name" value="PDZ_sf"/>
</dbReference>
<proteinExistence type="inferred from homology"/>
<dbReference type="RefSeq" id="WP_390260761.1">
    <property type="nucleotide sequence ID" value="NZ_JBHUGH010000005.1"/>
</dbReference>
<accession>A0ABW4S4H5</accession>
<evidence type="ECO:0000259" key="15">
    <source>
        <dbReference type="PROSITE" id="PS50106"/>
    </source>
</evidence>
<protein>
    <recommendedName>
        <fullName evidence="5">Probable periplasmic serine endoprotease DegP-like</fullName>
        <ecNumber evidence="4">3.4.21.107</ecNumber>
    </recommendedName>
    <alternativeName>
        <fullName evidence="13">Protease Do</fullName>
    </alternativeName>
</protein>
<evidence type="ECO:0000256" key="1">
    <source>
        <dbReference type="ARBA" id="ARBA00001772"/>
    </source>
</evidence>
<dbReference type="SMART" id="SM00228">
    <property type="entry name" value="PDZ"/>
    <property type="match status" value="2"/>
</dbReference>
<dbReference type="InterPro" id="IPR001478">
    <property type="entry name" value="PDZ"/>
</dbReference>
<dbReference type="InterPro" id="IPR001940">
    <property type="entry name" value="Peptidase_S1C"/>
</dbReference>
<name>A0ABW4S4H5_9RHOB</name>
<dbReference type="Proteomes" id="UP001597353">
    <property type="component" value="Unassembled WGS sequence"/>
</dbReference>
<keyword evidence="11" id="KW-0720">Serine protease</keyword>
<dbReference type="InterPro" id="IPR011782">
    <property type="entry name" value="Pept_S1C_Do"/>
</dbReference>
<evidence type="ECO:0000256" key="7">
    <source>
        <dbReference type="ARBA" id="ARBA00022729"/>
    </source>
</evidence>
<organism evidence="16 17">
    <name type="scientific">Halodurantibacterium flavum</name>
    <dbReference type="NCBI Taxonomy" id="1382802"/>
    <lineage>
        <taxon>Bacteria</taxon>
        <taxon>Pseudomonadati</taxon>
        <taxon>Pseudomonadota</taxon>
        <taxon>Alphaproteobacteria</taxon>
        <taxon>Rhodobacterales</taxon>
        <taxon>Paracoccaceae</taxon>
        <taxon>Halodurantibacterium</taxon>
    </lineage>
</organism>
<comment type="subcellular location">
    <subcellularLocation>
        <location evidence="2">Periplasm</location>
    </subcellularLocation>
</comment>
<feature type="signal peptide" evidence="14">
    <location>
        <begin position="1"/>
        <end position="26"/>
    </location>
</feature>
<dbReference type="Gene3D" id="2.30.42.10">
    <property type="match status" value="2"/>
</dbReference>
<comment type="caution">
    <text evidence="16">The sequence shown here is derived from an EMBL/GenBank/DDBJ whole genome shotgun (WGS) entry which is preliminary data.</text>
</comment>
<dbReference type="SUPFAM" id="SSF50156">
    <property type="entry name" value="PDZ domain-like"/>
    <property type="match status" value="2"/>
</dbReference>
<dbReference type="PROSITE" id="PS50106">
    <property type="entry name" value="PDZ"/>
    <property type="match status" value="1"/>
</dbReference>
<keyword evidence="9" id="KW-0574">Periplasm</keyword>
<dbReference type="Gene3D" id="2.40.10.120">
    <property type="match status" value="1"/>
</dbReference>
<evidence type="ECO:0000256" key="14">
    <source>
        <dbReference type="SAM" id="SignalP"/>
    </source>
</evidence>
<evidence type="ECO:0000256" key="13">
    <source>
        <dbReference type="ARBA" id="ARBA00032850"/>
    </source>
</evidence>